<protein>
    <submittedName>
        <fullName evidence="2">Uncharacterized protein</fullName>
    </submittedName>
</protein>
<dbReference type="Proteomes" id="UP000534286">
    <property type="component" value="Unassembled WGS sequence"/>
</dbReference>
<name>A0A7W7WAZ0_9ACTN</name>
<proteinExistence type="predicted"/>
<feature type="region of interest" description="Disordered" evidence="1">
    <location>
        <begin position="1"/>
        <end position="35"/>
    </location>
</feature>
<sequence length="35" mass="3616">MGVERMAPDERRQQIPTGALPHIVGDSGEGGHGGC</sequence>
<evidence type="ECO:0000313" key="3">
    <source>
        <dbReference type="Proteomes" id="UP000534286"/>
    </source>
</evidence>
<reference evidence="2 3" key="1">
    <citation type="submission" date="2020-08" db="EMBL/GenBank/DDBJ databases">
        <title>Sequencing the genomes of 1000 actinobacteria strains.</title>
        <authorList>
            <person name="Klenk H.-P."/>
        </authorList>
    </citation>
    <scope>NUCLEOTIDE SEQUENCE [LARGE SCALE GENOMIC DNA]</scope>
    <source>
        <strain evidence="2 3">DSM 43023</strain>
    </source>
</reference>
<dbReference type="EMBL" id="JACHJU010000002">
    <property type="protein sequence ID" value="MBB4940947.1"/>
    <property type="molecule type" value="Genomic_DNA"/>
</dbReference>
<comment type="caution">
    <text evidence="2">The sequence shown here is derived from an EMBL/GenBank/DDBJ whole genome shotgun (WGS) entry which is preliminary data.</text>
</comment>
<evidence type="ECO:0000313" key="2">
    <source>
        <dbReference type="EMBL" id="MBB4940947.1"/>
    </source>
</evidence>
<accession>A0A7W7WAZ0</accession>
<keyword evidence="3" id="KW-1185">Reference proteome</keyword>
<dbReference type="AlphaFoldDB" id="A0A7W7WAZ0"/>
<gene>
    <name evidence="2" type="ORF">FHR32_005324</name>
</gene>
<organism evidence="2 3">
    <name type="scientific">Streptosporangium album</name>
    <dbReference type="NCBI Taxonomy" id="47479"/>
    <lineage>
        <taxon>Bacteria</taxon>
        <taxon>Bacillati</taxon>
        <taxon>Actinomycetota</taxon>
        <taxon>Actinomycetes</taxon>
        <taxon>Streptosporangiales</taxon>
        <taxon>Streptosporangiaceae</taxon>
        <taxon>Streptosporangium</taxon>
    </lineage>
</organism>
<feature type="compositionally biased region" description="Basic and acidic residues" evidence="1">
    <location>
        <begin position="1"/>
        <end position="13"/>
    </location>
</feature>
<evidence type="ECO:0000256" key="1">
    <source>
        <dbReference type="SAM" id="MobiDB-lite"/>
    </source>
</evidence>